<protein>
    <recommendedName>
        <fullName evidence="3">Lipoprotein</fullName>
    </recommendedName>
</protein>
<gene>
    <name evidence="1" type="ORF">CT19425_70144</name>
</gene>
<sequence>MQHTRIGLAIAPLLALAACTYYGYPAPGAPASYERSFYAAADAMRDQGVVITAQEANTGTVAGTAGSDIVTATVRQQGDGSVRVEFNAANPRDTGLLDRISRSYDRRMGR</sequence>
<evidence type="ECO:0008006" key="3">
    <source>
        <dbReference type="Google" id="ProtNLM"/>
    </source>
</evidence>
<name>A0A375ICC0_9BURK</name>
<proteinExistence type="predicted"/>
<evidence type="ECO:0000313" key="1">
    <source>
        <dbReference type="EMBL" id="SPK72444.1"/>
    </source>
</evidence>
<reference evidence="1 2" key="1">
    <citation type="submission" date="2018-01" db="EMBL/GenBank/DDBJ databases">
        <authorList>
            <person name="Gaut B.S."/>
            <person name="Morton B.R."/>
            <person name="Clegg M.T."/>
            <person name="Duvall M.R."/>
        </authorList>
    </citation>
    <scope>NUCLEOTIDE SEQUENCE [LARGE SCALE GENOMIC DNA]</scope>
    <source>
        <strain evidence="1">Cupriavidus taiwanensis LMG 19425</strain>
    </source>
</reference>
<accession>A0A375ICC0</accession>
<dbReference type="Proteomes" id="UP000255505">
    <property type="component" value="Chromosome I"/>
</dbReference>
<evidence type="ECO:0000313" key="2">
    <source>
        <dbReference type="Proteomes" id="UP000255505"/>
    </source>
</evidence>
<dbReference type="PROSITE" id="PS51257">
    <property type="entry name" value="PROKAR_LIPOPROTEIN"/>
    <property type="match status" value="1"/>
</dbReference>
<dbReference type="AlphaFoldDB" id="A0A375ICC0"/>
<dbReference type="EMBL" id="LT991976">
    <property type="protein sequence ID" value="SPK72444.1"/>
    <property type="molecule type" value="Genomic_DNA"/>
</dbReference>
<organism evidence="1 2">
    <name type="scientific">Cupriavidus taiwanensis</name>
    <dbReference type="NCBI Taxonomy" id="164546"/>
    <lineage>
        <taxon>Bacteria</taxon>
        <taxon>Pseudomonadati</taxon>
        <taxon>Pseudomonadota</taxon>
        <taxon>Betaproteobacteria</taxon>
        <taxon>Burkholderiales</taxon>
        <taxon>Burkholderiaceae</taxon>
        <taxon>Cupriavidus</taxon>
    </lineage>
</organism>